<dbReference type="PANTHER" id="PTHR30026">
    <property type="entry name" value="OUTER MEMBRANE PROTEIN TOLC"/>
    <property type="match status" value="1"/>
</dbReference>
<evidence type="ECO:0000313" key="8">
    <source>
        <dbReference type="Proteomes" id="UP001549749"/>
    </source>
</evidence>
<dbReference type="EMBL" id="JBEXAC010000001">
    <property type="protein sequence ID" value="MET6997145.1"/>
    <property type="molecule type" value="Genomic_DNA"/>
</dbReference>
<comment type="caution">
    <text evidence="7">The sequence shown here is derived from an EMBL/GenBank/DDBJ whole genome shotgun (WGS) entry which is preliminary data.</text>
</comment>
<protein>
    <submittedName>
        <fullName evidence="7">TolC family protein</fullName>
    </submittedName>
</protein>
<sequence length="484" mass="55263">MRRGFLFIVPVFLMSAVYAQEVGRPITLQECYDMAAQKNTLIMQAKHALKASEYNLEAEKRSYFPKVDLLAGYNYLGKPLEINLQQVKDGIVEGSSQQSVNTANEVFNQITGQHLPQQVQDRIFNATQRILNTVYPDYNPALSKQQYFTASLGFREAIYLGGKLSAVKDLAQARVTSGELNRQVVEKELYLLIGLQYLRIMYLNNILGHEERIVDAFRKNRDYAASLKANEILPPYLLNWAKVSLVQAESRYRNQQLEKQNALLELNKLMGLPLDTVINITDTLKYIPAAIHTATTPDFYQQNPAYRLLESKSSLAEVAVKTTRSLSLPNIFAIGNVSLYRKDLPLTMPPWLVGVEMQWNLFDGFQKQKRVKASKQLVEETRMLTENTRSSLEVRLQVCINKMNALKNDVAALDTARQQARLTTTLIEERMKTEMSSVKDVNDALLIEEEMEKIYYTGVLGYYLALAEYWSIVGTPQRLQEFIK</sequence>
<comment type="subcellular location">
    <subcellularLocation>
        <location evidence="1">Cell outer membrane</location>
    </subcellularLocation>
</comment>
<dbReference type="RefSeq" id="WP_354659784.1">
    <property type="nucleotide sequence ID" value="NZ_JBEXAC010000001.1"/>
</dbReference>
<dbReference type="Proteomes" id="UP001549749">
    <property type="component" value="Unassembled WGS sequence"/>
</dbReference>
<gene>
    <name evidence="7" type="ORF">ABR189_07180</name>
</gene>
<dbReference type="SUPFAM" id="SSF56954">
    <property type="entry name" value="Outer membrane efflux proteins (OEP)"/>
    <property type="match status" value="1"/>
</dbReference>
<evidence type="ECO:0000256" key="2">
    <source>
        <dbReference type="ARBA" id="ARBA00022452"/>
    </source>
</evidence>
<dbReference type="Gene3D" id="1.20.1600.10">
    <property type="entry name" value="Outer membrane efflux proteins (OEP)"/>
    <property type="match status" value="1"/>
</dbReference>
<proteinExistence type="predicted"/>
<feature type="signal peptide" evidence="6">
    <location>
        <begin position="1"/>
        <end position="19"/>
    </location>
</feature>
<dbReference type="InterPro" id="IPR051906">
    <property type="entry name" value="TolC-like"/>
</dbReference>
<evidence type="ECO:0000256" key="3">
    <source>
        <dbReference type="ARBA" id="ARBA00022692"/>
    </source>
</evidence>
<feature type="chain" id="PRO_5045414622" evidence="6">
    <location>
        <begin position="20"/>
        <end position="484"/>
    </location>
</feature>
<keyword evidence="2" id="KW-1134">Transmembrane beta strand</keyword>
<evidence type="ECO:0000256" key="4">
    <source>
        <dbReference type="ARBA" id="ARBA00023136"/>
    </source>
</evidence>
<evidence type="ECO:0000256" key="5">
    <source>
        <dbReference type="ARBA" id="ARBA00023237"/>
    </source>
</evidence>
<dbReference type="PANTHER" id="PTHR30026:SF20">
    <property type="entry name" value="OUTER MEMBRANE PROTEIN TOLC"/>
    <property type="match status" value="1"/>
</dbReference>
<evidence type="ECO:0000256" key="1">
    <source>
        <dbReference type="ARBA" id="ARBA00004442"/>
    </source>
</evidence>
<evidence type="ECO:0000256" key="6">
    <source>
        <dbReference type="SAM" id="SignalP"/>
    </source>
</evidence>
<keyword evidence="3" id="KW-0812">Transmembrane</keyword>
<reference evidence="7 8" key="1">
    <citation type="submission" date="2024-06" db="EMBL/GenBank/DDBJ databases">
        <title>Chitinophaga defluvii sp. nov., isolated from municipal sewage.</title>
        <authorList>
            <person name="Zhang L."/>
        </authorList>
    </citation>
    <scope>NUCLEOTIDE SEQUENCE [LARGE SCALE GENOMIC DNA]</scope>
    <source>
        <strain evidence="7 8">H8</strain>
    </source>
</reference>
<accession>A0ABV2T476</accession>
<organism evidence="7 8">
    <name type="scientific">Chitinophaga defluvii</name>
    <dbReference type="NCBI Taxonomy" id="3163343"/>
    <lineage>
        <taxon>Bacteria</taxon>
        <taxon>Pseudomonadati</taxon>
        <taxon>Bacteroidota</taxon>
        <taxon>Chitinophagia</taxon>
        <taxon>Chitinophagales</taxon>
        <taxon>Chitinophagaceae</taxon>
        <taxon>Chitinophaga</taxon>
    </lineage>
</organism>
<evidence type="ECO:0000313" key="7">
    <source>
        <dbReference type="EMBL" id="MET6997145.1"/>
    </source>
</evidence>
<name>A0ABV2T476_9BACT</name>
<keyword evidence="8" id="KW-1185">Reference proteome</keyword>
<keyword evidence="4" id="KW-0472">Membrane</keyword>
<keyword evidence="6" id="KW-0732">Signal</keyword>
<keyword evidence="5" id="KW-0998">Cell outer membrane</keyword>